<dbReference type="GO" id="GO:0005295">
    <property type="term" value="F:neutral L-amino acid:sodium symporter activity"/>
    <property type="evidence" value="ECO:0007669"/>
    <property type="project" value="TreeGrafter"/>
</dbReference>
<evidence type="ECO:0000256" key="1">
    <source>
        <dbReference type="ARBA" id="ARBA00004141"/>
    </source>
</evidence>
<reference evidence="7 8" key="1">
    <citation type="submission" date="2013-04" db="EMBL/GenBank/DDBJ databases">
        <title>The Genome Sequence of Bacteroides massiliensis DSM 17679.</title>
        <authorList>
            <consortium name="The Broad Institute Genomics Platform"/>
            <person name="Earl A."/>
            <person name="Ward D."/>
            <person name="Feldgarden M."/>
            <person name="Gevers D."/>
            <person name="Martens E."/>
            <person name="Fenner L."/>
            <person name="Roux V."/>
            <person name="Mallet M.N."/>
            <person name="Raoult D."/>
            <person name="Walker B."/>
            <person name="Young S."/>
            <person name="Zeng Q."/>
            <person name="Gargeya S."/>
            <person name="Fitzgerald M."/>
            <person name="Haas B."/>
            <person name="Abouelleil A."/>
            <person name="Allen A.W."/>
            <person name="Alvarado L."/>
            <person name="Arachchi H.M."/>
            <person name="Berlin A.M."/>
            <person name="Chapman S.B."/>
            <person name="Gainer-Dewar J."/>
            <person name="Goldberg J."/>
            <person name="Griggs A."/>
            <person name="Gujja S."/>
            <person name="Hansen M."/>
            <person name="Howarth C."/>
            <person name="Imamovic A."/>
            <person name="Ireland A."/>
            <person name="Larimer J."/>
            <person name="McCowan C."/>
            <person name="Murphy C."/>
            <person name="Pearson M."/>
            <person name="Poon T.W."/>
            <person name="Priest M."/>
            <person name="Roberts A."/>
            <person name="Saif S."/>
            <person name="Shea T."/>
            <person name="Sisk P."/>
            <person name="Sykes S."/>
            <person name="Wortman J."/>
            <person name="Nusbaum C."/>
            <person name="Birren B."/>
        </authorList>
    </citation>
    <scope>NUCLEOTIDE SEQUENCE [LARGE SCALE GENOMIC DNA]</scope>
    <source>
        <strain evidence="8">B84634 / Timone 84634 / DSM 17679 / JCM 13223</strain>
    </source>
</reference>
<gene>
    <name evidence="7" type="ORF">HMPREF1534_00955</name>
</gene>
<feature type="transmembrane region" description="Helical" evidence="6">
    <location>
        <begin position="168"/>
        <end position="188"/>
    </location>
</feature>
<keyword evidence="5 6" id="KW-0472">Membrane</keyword>
<proteinExistence type="predicted"/>
<feature type="transmembrane region" description="Helical" evidence="6">
    <location>
        <begin position="200"/>
        <end position="227"/>
    </location>
</feature>
<dbReference type="SUPFAM" id="SSF118215">
    <property type="entry name" value="Proton glutamate symport protein"/>
    <property type="match status" value="1"/>
</dbReference>
<feature type="transmembrane region" description="Helical" evidence="6">
    <location>
        <begin position="48"/>
        <end position="66"/>
    </location>
</feature>
<evidence type="ECO:0000256" key="3">
    <source>
        <dbReference type="ARBA" id="ARBA00022692"/>
    </source>
</evidence>
<comment type="caution">
    <text evidence="7">The sequence shown here is derived from an EMBL/GenBank/DDBJ whole genome shotgun (WGS) entry which is preliminary data.</text>
</comment>
<feature type="transmembrane region" description="Helical" evidence="6">
    <location>
        <begin position="12"/>
        <end position="36"/>
    </location>
</feature>
<accession>U6RJS7</accession>
<dbReference type="eggNOG" id="COG1301">
    <property type="taxonomic scope" value="Bacteria"/>
</dbReference>
<dbReference type="STRING" id="1121098.HMPREF1534_00955"/>
<comment type="subcellular location">
    <subcellularLocation>
        <location evidence="1">Membrane</location>
        <topology evidence="1">Multi-pass membrane protein</topology>
    </subcellularLocation>
</comment>
<dbReference type="InterPro" id="IPR001991">
    <property type="entry name" value="Na-dicarboxylate_symporter"/>
</dbReference>
<dbReference type="HOGENOM" id="CLU_035303_0_0_10"/>
<dbReference type="EMBL" id="AQHY01000010">
    <property type="protein sequence ID" value="EOA56765.1"/>
    <property type="molecule type" value="Genomic_DNA"/>
</dbReference>
<evidence type="ECO:0000256" key="2">
    <source>
        <dbReference type="ARBA" id="ARBA00022448"/>
    </source>
</evidence>
<keyword evidence="8" id="KW-1185">Reference proteome</keyword>
<keyword evidence="4 6" id="KW-1133">Transmembrane helix</keyword>
<dbReference type="InterPro" id="IPR036458">
    <property type="entry name" value="Na:dicarbo_symporter_sf"/>
</dbReference>
<dbReference type="GO" id="GO:0005886">
    <property type="term" value="C:plasma membrane"/>
    <property type="evidence" value="ECO:0007669"/>
    <property type="project" value="TreeGrafter"/>
</dbReference>
<evidence type="ECO:0000313" key="7">
    <source>
        <dbReference type="EMBL" id="EOA56765.1"/>
    </source>
</evidence>
<dbReference type="PRINTS" id="PR00173">
    <property type="entry name" value="EDTRNSPORT"/>
</dbReference>
<evidence type="ECO:0008006" key="9">
    <source>
        <dbReference type="Google" id="ProtNLM"/>
    </source>
</evidence>
<feature type="transmembrane region" description="Helical" evidence="6">
    <location>
        <begin position="119"/>
        <end position="147"/>
    </location>
</feature>
<dbReference type="FunFam" id="1.10.3860.10:FF:000007">
    <property type="entry name" value="Dicarboxylate/amino acid:cation symporter"/>
    <property type="match status" value="1"/>
</dbReference>
<dbReference type="PANTHER" id="PTHR42865">
    <property type="entry name" value="PROTON/GLUTAMATE-ASPARTATE SYMPORTER"/>
    <property type="match status" value="1"/>
</dbReference>
<organism evidence="7 8">
    <name type="scientific">Phocaeicola massiliensis B84634 = Timone 84634 = DSM 17679 = JCM 13223</name>
    <dbReference type="NCBI Taxonomy" id="1121098"/>
    <lineage>
        <taxon>Bacteria</taxon>
        <taxon>Pseudomonadati</taxon>
        <taxon>Bacteroidota</taxon>
        <taxon>Bacteroidia</taxon>
        <taxon>Bacteroidales</taxon>
        <taxon>Bacteroidaceae</taxon>
        <taxon>Phocaeicola</taxon>
    </lineage>
</organism>
<keyword evidence="3 6" id="KW-0812">Transmembrane</keyword>
<feature type="transmembrane region" description="Helical" evidence="6">
    <location>
        <begin position="78"/>
        <end position="99"/>
    </location>
</feature>
<evidence type="ECO:0000256" key="5">
    <source>
        <dbReference type="ARBA" id="ARBA00023136"/>
    </source>
</evidence>
<dbReference type="Gene3D" id="1.10.3860.10">
    <property type="entry name" value="Sodium:dicarboxylate symporter"/>
    <property type="match status" value="1"/>
</dbReference>
<name>U6RJS7_9BACT</name>
<evidence type="ECO:0000313" key="8">
    <source>
        <dbReference type="Proteomes" id="UP000017831"/>
    </source>
</evidence>
<dbReference type="AlphaFoldDB" id="U6RJS7"/>
<protein>
    <recommendedName>
        <fullName evidence="9">Dicarboxylate/amino acid:cation symporter</fullName>
    </recommendedName>
</protein>
<evidence type="ECO:0000256" key="6">
    <source>
        <dbReference type="SAM" id="Phobius"/>
    </source>
</evidence>
<keyword evidence="2" id="KW-0813">Transport</keyword>
<feature type="transmembrane region" description="Helical" evidence="6">
    <location>
        <begin position="311"/>
        <end position="340"/>
    </location>
</feature>
<feature type="transmembrane region" description="Helical" evidence="6">
    <location>
        <begin position="239"/>
        <end position="259"/>
    </location>
</feature>
<feature type="transmembrane region" description="Helical" evidence="6">
    <location>
        <begin position="271"/>
        <end position="299"/>
    </location>
</feature>
<dbReference type="PATRIC" id="fig|1121098.3.peg.966"/>
<dbReference type="PANTHER" id="PTHR42865:SF8">
    <property type="entry name" value="SERINE_THREONINE TRANSPORTER SSTT"/>
    <property type="match status" value="1"/>
</dbReference>
<dbReference type="Pfam" id="PF00375">
    <property type="entry name" value="SDF"/>
    <property type="match status" value="1"/>
</dbReference>
<sequence>MMKKIKIGLLPRIILAIALGIAFGNILPGGLVRIFVTFNGIFSEFLGFIIPLIILGLVTPAIADIGKEAGKMLVVTTLIAYGATLFSGFLSYFTGITFFPSMITPGASIEQISEAHDIVPFFTVAIPPVMNVMTSLILAFTLGLGIAHLNTTALKDVCNDFKDIIIKTIQVIILPLLPIYIFGIFLNMTHSGQVMNVLSVFIKIIGVIFLLHIFLLIFQYSIAALFVRRNPFRLLGRMLPAYFTALGTQSSAATIPVTLRQSIKNGVSEDIAGFVIPLCATIHLSGSTLKIVACALALMMMQGMPFDFPMFAGFIFMLGITMVAAPGVPGGAIMAALGILSSMLGFGESEQALMIALYIAMDSFGTACNVTGDGAIALIIDKFFGKK</sequence>
<dbReference type="Proteomes" id="UP000017831">
    <property type="component" value="Unassembled WGS sequence"/>
</dbReference>
<dbReference type="GO" id="GO:0032329">
    <property type="term" value="P:serine transport"/>
    <property type="evidence" value="ECO:0007669"/>
    <property type="project" value="TreeGrafter"/>
</dbReference>
<evidence type="ECO:0000256" key="4">
    <source>
        <dbReference type="ARBA" id="ARBA00022989"/>
    </source>
</evidence>